<keyword evidence="6 10" id="KW-0949">S-adenosyl-L-methionine</keyword>
<dbReference type="Pfam" id="PF01728">
    <property type="entry name" value="FtsJ"/>
    <property type="match status" value="1"/>
</dbReference>
<dbReference type="STRING" id="400727.A0A2T7PW53"/>
<dbReference type="SUPFAM" id="SSF53335">
    <property type="entry name" value="S-adenosyl-L-methionine-dependent methyltransferases"/>
    <property type="match status" value="1"/>
</dbReference>
<dbReference type="OrthoDB" id="20105at2759"/>
<dbReference type="InterPro" id="IPR029063">
    <property type="entry name" value="SAM-dependent_MTases_sf"/>
</dbReference>
<dbReference type="AlphaFoldDB" id="A0A2T7PW53"/>
<dbReference type="InterPro" id="IPR002877">
    <property type="entry name" value="RNA_MeTrfase_FtsJ_dom"/>
</dbReference>
<dbReference type="FunFam" id="3.40.50.150:FF:000129">
    <property type="entry name" value="Mitochondrial rRNA methyltransferase 2"/>
    <property type="match status" value="1"/>
</dbReference>
<keyword evidence="3" id="KW-0698">rRNA processing</keyword>
<evidence type="ECO:0000313" key="12">
    <source>
        <dbReference type="EMBL" id="PVD37638.1"/>
    </source>
</evidence>
<evidence type="ECO:0000256" key="1">
    <source>
        <dbReference type="ARBA" id="ARBA00004173"/>
    </source>
</evidence>
<comment type="caution">
    <text evidence="12">The sequence shown here is derived from an EMBL/GenBank/DDBJ whole genome shotgun (WGS) entry which is preliminary data.</text>
</comment>
<keyword evidence="7" id="KW-0809">Transit peptide</keyword>
<evidence type="ECO:0000256" key="5">
    <source>
        <dbReference type="ARBA" id="ARBA00022679"/>
    </source>
</evidence>
<evidence type="ECO:0000256" key="8">
    <source>
        <dbReference type="ARBA" id="ARBA00023128"/>
    </source>
</evidence>
<proteinExistence type="inferred from homology"/>
<dbReference type="GO" id="GO:0008650">
    <property type="term" value="F:rRNA (uridine-2'-O-)-methyltransferase activity"/>
    <property type="evidence" value="ECO:0007669"/>
    <property type="project" value="TreeGrafter"/>
</dbReference>
<accession>A0A2T7PW53</accession>
<evidence type="ECO:0000256" key="7">
    <source>
        <dbReference type="ARBA" id="ARBA00022946"/>
    </source>
</evidence>
<evidence type="ECO:0000256" key="10">
    <source>
        <dbReference type="PIRSR" id="PIRSR005461-1"/>
    </source>
</evidence>
<dbReference type="InterPro" id="IPR015507">
    <property type="entry name" value="rRNA-MeTfrase_E"/>
</dbReference>
<dbReference type="PIRSF" id="PIRSF005461">
    <property type="entry name" value="23S_rRNA_mtase"/>
    <property type="match status" value="1"/>
</dbReference>
<dbReference type="HAMAP" id="MF_01547">
    <property type="entry name" value="RNA_methyltr_E"/>
    <property type="match status" value="1"/>
</dbReference>
<keyword evidence="5" id="KW-0808">Transferase</keyword>
<feature type="active site" description="Proton acceptor" evidence="10">
    <location>
        <position position="211"/>
    </location>
</feature>
<reference evidence="12 13" key="1">
    <citation type="submission" date="2018-04" db="EMBL/GenBank/DDBJ databases">
        <title>The genome of golden apple snail Pomacea canaliculata provides insight into stress tolerance and invasive adaptation.</title>
        <authorList>
            <person name="Liu C."/>
            <person name="Liu B."/>
            <person name="Ren Y."/>
            <person name="Zhang Y."/>
            <person name="Wang H."/>
            <person name="Li S."/>
            <person name="Jiang F."/>
            <person name="Yin L."/>
            <person name="Zhang G."/>
            <person name="Qian W."/>
            <person name="Fan W."/>
        </authorList>
    </citation>
    <scope>NUCLEOTIDE SEQUENCE [LARGE SCALE GENOMIC DNA]</scope>
    <source>
        <strain evidence="12">SZHN2017</strain>
        <tissue evidence="12">Muscle</tissue>
    </source>
</reference>
<dbReference type="OMA" id="HRQTDHL"/>
<keyword evidence="4" id="KW-0489">Methyltransferase</keyword>
<organism evidence="12 13">
    <name type="scientific">Pomacea canaliculata</name>
    <name type="common">Golden apple snail</name>
    <dbReference type="NCBI Taxonomy" id="400727"/>
    <lineage>
        <taxon>Eukaryota</taxon>
        <taxon>Metazoa</taxon>
        <taxon>Spiralia</taxon>
        <taxon>Lophotrochozoa</taxon>
        <taxon>Mollusca</taxon>
        <taxon>Gastropoda</taxon>
        <taxon>Caenogastropoda</taxon>
        <taxon>Architaenioglossa</taxon>
        <taxon>Ampullarioidea</taxon>
        <taxon>Ampullariidae</taxon>
        <taxon>Pomacea</taxon>
    </lineage>
</organism>
<dbReference type="EMBL" id="PZQS01000001">
    <property type="protein sequence ID" value="PVD37638.1"/>
    <property type="molecule type" value="Genomic_DNA"/>
</dbReference>
<keyword evidence="8" id="KW-0496">Mitochondrion</keyword>
<evidence type="ECO:0000256" key="2">
    <source>
        <dbReference type="ARBA" id="ARBA00009258"/>
    </source>
</evidence>
<dbReference type="PANTHER" id="PTHR10920">
    <property type="entry name" value="RIBOSOMAL RNA METHYLTRANSFERASE"/>
    <property type="match status" value="1"/>
</dbReference>
<gene>
    <name evidence="12" type="ORF">C0Q70_00235</name>
</gene>
<sequence>MASLERVRHLGVGIKMVATTVFRCSFHSSCVHRKTKLNNLKGKSTSSQEWLKRQLNDPYVKRAKTENYRCRSAFKLIEIDDKYHLLQPGLAVIDCGASPGSWTQVAVERVCYDASKNGYKGEGLVIGIDLQHMLPIEGAYVLHQSDFTSKETQQTILTILNGRQADVVMSDMAPSASGQKSLDHDIIVDLCYSVLLFSRRVLKPGGHVLCKLWQGSELRKLELTMGKLFENVKVVKPSASRQDSSEIFLLGRNFVGKAER</sequence>
<dbReference type="PANTHER" id="PTHR10920:SF18">
    <property type="entry name" value="RRNA METHYLTRANSFERASE 2, MITOCHONDRIAL"/>
    <property type="match status" value="1"/>
</dbReference>
<dbReference type="InterPro" id="IPR050082">
    <property type="entry name" value="RNA_methyltr_RlmE"/>
</dbReference>
<name>A0A2T7PW53_POMCA</name>
<evidence type="ECO:0000313" key="13">
    <source>
        <dbReference type="Proteomes" id="UP000245119"/>
    </source>
</evidence>
<protein>
    <recommendedName>
        <fullName evidence="9">rRNA methyltransferase 2, mitochondrial</fullName>
    </recommendedName>
</protein>
<evidence type="ECO:0000256" key="3">
    <source>
        <dbReference type="ARBA" id="ARBA00022552"/>
    </source>
</evidence>
<dbReference type="GO" id="GO:0005759">
    <property type="term" value="C:mitochondrial matrix"/>
    <property type="evidence" value="ECO:0007669"/>
    <property type="project" value="UniProtKB-ARBA"/>
</dbReference>
<evidence type="ECO:0000259" key="11">
    <source>
        <dbReference type="Pfam" id="PF01728"/>
    </source>
</evidence>
<dbReference type="GO" id="GO:1902775">
    <property type="term" value="P:mitochondrial large ribosomal subunit assembly"/>
    <property type="evidence" value="ECO:0007669"/>
    <property type="project" value="UniProtKB-ARBA"/>
</dbReference>
<comment type="subcellular location">
    <subcellularLocation>
        <location evidence="1">Mitochondrion</location>
    </subcellularLocation>
</comment>
<dbReference type="Proteomes" id="UP000245119">
    <property type="component" value="Linkage Group LG1"/>
</dbReference>
<feature type="domain" description="Ribosomal RNA methyltransferase FtsJ" evidence="11">
    <location>
        <begin position="68"/>
        <end position="254"/>
    </location>
</feature>
<evidence type="ECO:0000256" key="6">
    <source>
        <dbReference type="ARBA" id="ARBA00022691"/>
    </source>
</evidence>
<keyword evidence="13" id="KW-1185">Reference proteome</keyword>
<dbReference type="Gene3D" id="3.40.50.150">
    <property type="entry name" value="Vaccinia Virus protein VP39"/>
    <property type="match status" value="1"/>
</dbReference>
<comment type="similarity">
    <text evidence="2">Belongs to the class I-like SAM-binding methyltransferase superfamily. RNA methyltransferase RlmE family.</text>
</comment>
<evidence type="ECO:0000256" key="4">
    <source>
        <dbReference type="ARBA" id="ARBA00022603"/>
    </source>
</evidence>
<evidence type="ECO:0000256" key="9">
    <source>
        <dbReference type="ARBA" id="ARBA00041184"/>
    </source>
</evidence>